<evidence type="ECO:0000259" key="4">
    <source>
        <dbReference type="PROSITE" id="PS51767"/>
    </source>
</evidence>
<dbReference type="SUPFAM" id="SSF50630">
    <property type="entry name" value="Acid proteases"/>
    <property type="match status" value="1"/>
</dbReference>
<organism evidence="5 6">
    <name type="scientific">Gibberella subglutinans</name>
    <name type="common">Fusarium subglutinans</name>
    <dbReference type="NCBI Taxonomy" id="42677"/>
    <lineage>
        <taxon>Eukaryota</taxon>
        <taxon>Fungi</taxon>
        <taxon>Dikarya</taxon>
        <taxon>Ascomycota</taxon>
        <taxon>Pezizomycotina</taxon>
        <taxon>Sordariomycetes</taxon>
        <taxon>Hypocreomycetidae</taxon>
        <taxon>Hypocreales</taxon>
        <taxon>Nectriaceae</taxon>
        <taxon>Fusarium</taxon>
        <taxon>Fusarium fujikuroi species complex</taxon>
    </lineage>
</organism>
<feature type="region of interest" description="Disordered" evidence="3">
    <location>
        <begin position="369"/>
        <end position="417"/>
    </location>
</feature>
<feature type="active site" evidence="2">
    <location>
        <position position="30"/>
    </location>
</feature>
<dbReference type="InterPro" id="IPR021109">
    <property type="entry name" value="Peptidase_aspartic_dom_sf"/>
</dbReference>
<feature type="domain" description="Peptidase A1" evidence="4">
    <location>
        <begin position="12"/>
        <end position="331"/>
    </location>
</feature>
<dbReference type="Proteomes" id="UP000547976">
    <property type="component" value="Unassembled WGS sequence"/>
</dbReference>
<comment type="similarity">
    <text evidence="1">Belongs to the peptidase A1 family.</text>
</comment>
<accession>A0A8H5Q8B9</accession>
<dbReference type="PRINTS" id="PR00792">
    <property type="entry name" value="PEPSIN"/>
</dbReference>
<evidence type="ECO:0000256" key="1">
    <source>
        <dbReference type="ARBA" id="ARBA00007447"/>
    </source>
</evidence>
<dbReference type="Pfam" id="PF00026">
    <property type="entry name" value="Asp"/>
    <property type="match status" value="1"/>
</dbReference>
<proteinExistence type="inferred from homology"/>
<dbReference type="Gene3D" id="2.40.70.10">
    <property type="entry name" value="Acid Proteases"/>
    <property type="match status" value="2"/>
</dbReference>
<evidence type="ECO:0000313" key="6">
    <source>
        <dbReference type="Proteomes" id="UP000547976"/>
    </source>
</evidence>
<dbReference type="PROSITE" id="PS51767">
    <property type="entry name" value="PEPTIDASE_A1"/>
    <property type="match status" value="1"/>
</dbReference>
<dbReference type="PANTHER" id="PTHR47966:SF65">
    <property type="entry name" value="ASPARTIC-TYPE ENDOPEPTIDASE"/>
    <property type="match status" value="1"/>
</dbReference>
<name>A0A8H5Q8B9_GIBSU</name>
<keyword evidence="6" id="KW-1185">Reference proteome</keyword>
<evidence type="ECO:0000313" key="5">
    <source>
        <dbReference type="EMBL" id="KAF5610094.1"/>
    </source>
</evidence>
<feature type="compositionally biased region" description="Low complexity" evidence="3">
    <location>
        <begin position="390"/>
        <end position="407"/>
    </location>
</feature>
<dbReference type="PANTHER" id="PTHR47966">
    <property type="entry name" value="BETA-SITE APP-CLEAVING ENZYME, ISOFORM A-RELATED"/>
    <property type="match status" value="1"/>
</dbReference>
<dbReference type="GO" id="GO:0006508">
    <property type="term" value="P:proteolysis"/>
    <property type="evidence" value="ECO:0007669"/>
    <property type="project" value="InterPro"/>
</dbReference>
<dbReference type="OrthoDB" id="771136at2759"/>
<comment type="caution">
    <text evidence="5">The sequence shown here is derived from an EMBL/GenBank/DDBJ whole genome shotgun (WGS) entry which is preliminary data.</text>
</comment>
<dbReference type="AlphaFoldDB" id="A0A8H5Q8B9"/>
<dbReference type="InterPro" id="IPR001461">
    <property type="entry name" value="Aspartic_peptidase_A1"/>
</dbReference>
<dbReference type="EMBL" id="JAAOAV010000029">
    <property type="protein sequence ID" value="KAF5610094.1"/>
    <property type="molecule type" value="Genomic_DNA"/>
</dbReference>
<dbReference type="GeneID" id="59315913"/>
<sequence length="440" mass="47248">MTVDQQGSSLLYWANFTIRNPPQKLSAEIDTGSADLLVLTNQIETCKENECQGGIFKPEKSDSFEWGEEQVSNSFGSGQSWKGEYANDTFTLGSSTLDSFQFVGVTEYNATNGLIFSVFGVGIDSLENADTKYPNLPYALANAGEINTPAFSLWLSNETHGEFLFGGVNKAKYTGPLVTYPVAGDNTFDMRDRALVVMTGFGTTSEGKTSELDFKARPALLDSGTVQSRLSLNMTLHLIKTMKFSMDEKLGVVAPCNTSSKETLDFTFGDLTLNMPLANFLAKTPVKSGVDGVAYCKVVYYEDSTSIILGDDFLRGAYVVYDWGNMEISLASYNSEEAEDDIYEIVRDVPGASAATGVPTMYLKFDQPAESAGTEVPTELPTISATPLNTATSSGTGSAVASSTAAEAGDDEDNGATSSLPANLTYVMLLGLIFNFIAFA</sequence>
<dbReference type="InterPro" id="IPR033121">
    <property type="entry name" value="PEPTIDASE_A1"/>
</dbReference>
<feature type="active site" evidence="2">
    <location>
        <position position="222"/>
    </location>
</feature>
<evidence type="ECO:0000256" key="3">
    <source>
        <dbReference type="SAM" id="MobiDB-lite"/>
    </source>
</evidence>
<evidence type="ECO:0000256" key="2">
    <source>
        <dbReference type="PIRSR" id="PIRSR601461-1"/>
    </source>
</evidence>
<dbReference type="GO" id="GO:0004190">
    <property type="term" value="F:aspartic-type endopeptidase activity"/>
    <property type="evidence" value="ECO:0007669"/>
    <property type="project" value="InterPro"/>
</dbReference>
<reference evidence="5 6" key="1">
    <citation type="submission" date="2020-05" db="EMBL/GenBank/DDBJ databases">
        <title>Identification and distribution of gene clusters putatively required for synthesis of sphingolipid metabolism inhibitors in phylogenetically diverse species of the filamentous fungus Fusarium.</title>
        <authorList>
            <person name="Kim H.-S."/>
            <person name="Busman M."/>
            <person name="Brown D.W."/>
            <person name="Divon H."/>
            <person name="Uhlig S."/>
            <person name="Proctor R.H."/>
        </authorList>
    </citation>
    <scope>NUCLEOTIDE SEQUENCE [LARGE SCALE GENOMIC DNA]</scope>
    <source>
        <strain evidence="5 6">NRRL 66333</strain>
    </source>
</reference>
<dbReference type="RefSeq" id="XP_036540978.1">
    <property type="nucleotide sequence ID" value="XM_036681195.1"/>
</dbReference>
<gene>
    <name evidence="5" type="ORF">FSUBG_3326</name>
</gene>
<protein>
    <submittedName>
        <fullName evidence="5">Aspartic-type endopeptidase OPSB</fullName>
    </submittedName>
</protein>